<organism evidence="1 2">
    <name type="scientific">Linum tenue</name>
    <dbReference type="NCBI Taxonomy" id="586396"/>
    <lineage>
        <taxon>Eukaryota</taxon>
        <taxon>Viridiplantae</taxon>
        <taxon>Streptophyta</taxon>
        <taxon>Embryophyta</taxon>
        <taxon>Tracheophyta</taxon>
        <taxon>Spermatophyta</taxon>
        <taxon>Magnoliopsida</taxon>
        <taxon>eudicotyledons</taxon>
        <taxon>Gunneridae</taxon>
        <taxon>Pentapetalae</taxon>
        <taxon>rosids</taxon>
        <taxon>fabids</taxon>
        <taxon>Malpighiales</taxon>
        <taxon>Linaceae</taxon>
        <taxon>Linum</taxon>
    </lineage>
</organism>
<dbReference type="Proteomes" id="UP001154282">
    <property type="component" value="Unassembled WGS sequence"/>
</dbReference>
<reference evidence="1" key="1">
    <citation type="submission" date="2022-08" db="EMBL/GenBank/DDBJ databases">
        <authorList>
            <person name="Gutierrez-Valencia J."/>
        </authorList>
    </citation>
    <scope>NUCLEOTIDE SEQUENCE</scope>
</reference>
<comment type="caution">
    <text evidence="1">The sequence shown here is derived from an EMBL/GenBank/DDBJ whole genome shotgun (WGS) entry which is preliminary data.</text>
</comment>
<dbReference type="EMBL" id="CAMGYJ010000010">
    <property type="protein sequence ID" value="CAI0550130.1"/>
    <property type="molecule type" value="Genomic_DNA"/>
</dbReference>
<accession>A0AAV0QYR0</accession>
<proteinExistence type="predicted"/>
<sequence length="28" mass="3150">MELHPSISSSLRQVQRQIHLFSGKDPAS</sequence>
<name>A0AAV0QYR0_9ROSI</name>
<keyword evidence="2" id="KW-1185">Reference proteome</keyword>
<protein>
    <submittedName>
        <fullName evidence="1">Uncharacterized protein</fullName>
    </submittedName>
</protein>
<dbReference type="AlphaFoldDB" id="A0AAV0QYR0"/>
<evidence type="ECO:0000313" key="2">
    <source>
        <dbReference type="Proteomes" id="UP001154282"/>
    </source>
</evidence>
<evidence type="ECO:0000313" key="1">
    <source>
        <dbReference type="EMBL" id="CAI0550130.1"/>
    </source>
</evidence>
<gene>
    <name evidence="1" type="ORF">LITE_LOCUS45423</name>
</gene>